<evidence type="ECO:0000256" key="10">
    <source>
        <dbReference type="RuleBase" id="RU003812"/>
    </source>
</evidence>
<dbReference type="GO" id="GO:0003952">
    <property type="term" value="F:NAD+ synthase (glutamine-hydrolyzing) activity"/>
    <property type="evidence" value="ECO:0007669"/>
    <property type="project" value="InterPro"/>
</dbReference>
<evidence type="ECO:0000256" key="2">
    <source>
        <dbReference type="ARBA" id="ARBA00022598"/>
    </source>
</evidence>
<dbReference type="PANTHER" id="PTHR23090:SF7">
    <property type="entry name" value="NH(3)-DEPENDENT NAD(+) SYNTHETASE"/>
    <property type="match status" value="1"/>
</dbReference>
<dbReference type="CDD" id="cd00553">
    <property type="entry name" value="NAD_synthase"/>
    <property type="match status" value="1"/>
</dbReference>
<feature type="binding site" description="in other chain" evidence="8">
    <location>
        <begin position="234"/>
        <end position="235"/>
    </location>
    <ligand>
        <name>deamido-NAD(+)</name>
        <dbReference type="ChEBI" id="CHEBI:58437"/>
        <note>ligand shared between two neighboring subunits</note>
    </ligand>
</feature>
<feature type="binding site" evidence="8">
    <location>
        <position position="157"/>
    </location>
    <ligand>
        <name>deamido-NAD(+)</name>
        <dbReference type="ChEBI" id="CHEBI:58437"/>
        <note>ligand shared between two neighboring subunits</note>
    </ligand>
</feature>
<dbReference type="InterPro" id="IPR022310">
    <property type="entry name" value="NAD/GMP_synthase"/>
</dbReference>
<evidence type="ECO:0000256" key="9">
    <source>
        <dbReference type="RuleBase" id="RU003811"/>
    </source>
</evidence>
<dbReference type="UniPathway" id="UPA00253">
    <property type="reaction ID" value="UER00333"/>
</dbReference>
<proteinExistence type="inferred from homology"/>
<dbReference type="STRING" id="216946.STURO_v1c08040"/>
<dbReference type="Proteomes" id="UP000067243">
    <property type="component" value="Chromosome"/>
</dbReference>
<feature type="binding site" evidence="8">
    <location>
        <begin position="32"/>
        <end position="39"/>
    </location>
    <ligand>
        <name>ATP</name>
        <dbReference type="ChEBI" id="CHEBI:30616"/>
    </ligand>
</feature>
<dbReference type="AlphaFoldDB" id="A0A0K1P6X9"/>
<feature type="binding site" evidence="8">
    <location>
        <position position="188"/>
    </location>
    <ligand>
        <name>ATP</name>
        <dbReference type="ChEBI" id="CHEBI:30616"/>
    </ligand>
</feature>
<feature type="binding site" description="in other chain" evidence="8">
    <location>
        <position position="117"/>
    </location>
    <ligand>
        <name>deamido-NAD(+)</name>
        <dbReference type="ChEBI" id="CHEBI:58437"/>
        <note>ligand shared between two neighboring subunits</note>
    </ligand>
</feature>
<dbReference type="OrthoDB" id="9803818at2"/>
<keyword evidence="2 8" id="KW-0436">Ligase</keyword>
<dbReference type="NCBIfam" id="TIGR00552">
    <property type="entry name" value="nadE"/>
    <property type="match status" value="1"/>
</dbReference>
<dbReference type="GO" id="GO:0046872">
    <property type="term" value="F:metal ion binding"/>
    <property type="evidence" value="ECO:0007669"/>
    <property type="project" value="UniProtKB-KW"/>
</dbReference>
<comment type="pathway">
    <text evidence="8">Cofactor biosynthesis; NAD(+) biosynthesis; NAD(+) from deamido-NAD(+) (ammonia route): step 1/1.</text>
</comment>
<evidence type="ECO:0000256" key="7">
    <source>
        <dbReference type="ARBA" id="ARBA00023027"/>
    </source>
</evidence>
<keyword evidence="5 8" id="KW-0067">ATP-binding</keyword>
<name>A0A0K1P6X9_9MOLU</name>
<keyword evidence="6 8" id="KW-0460">Magnesium</keyword>
<evidence type="ECO:0000256" key="3">
    <source>
        <dbReference type="ARBA" id="ARBA00022723"/>
    </source>
</evidence>
<keyword evidence="4 8" id="KW-0547">Nucleotide-binding</keyword>
<dbReference type="HAMAP" id="MF_00193">
    <property type="entry name" value="NadE_ammonia_dep"/>
    <property type="match status" value="1"/>
</dbReference>
<sequence length="249" mass="28149">MNDKELNNYLDYLVNWIKEEVINANQKGVVVGISGGIDSAVVAAIAQRAFPNNTTVVWMPCESSDLDESCKNDLIKELKFNNLVEVDLYKSFLTFKNELINSGVELSKLALANSKARLRMTTLYAIAQSNNYLVLGTDNLCEWHIGYFTKFGDGGVDLVPLIHMLKRDVRNAAKILGVPESIINRAPTASLWENQTDESEIGFSYDLIDDYLSNKNVANEVKNRVDYLHKISHHKRNLAKKPLHYKELK</sequence>
<evidence type="ECO:0000256" key="1">
    <source>
        <dbReference type="ARBA" id="ARBA00005859"/>
    </source>
</evidence>
<evidence type="ECO:0000256" key="6">
    <source>
        <dbReference type="ARBA" id="ARBA00022842"/>
    </source>
</evidence>
<feature type="binding site" evidence="8">
    <location>
        <position position="38"/>
    </location>
    <ligand>
        <name>Mg(2+)</name>
        <dbReference type="ChEBI" id="CHEBI:18420"/>
    </ligand>
</feature>
<keyword evidence="7 8" id="KW-0520">NAD</keyword>
<comment type="catalytic activity">
    <reaction evidence="8 10">
        <text>deamido-NAD(+) + NH4(+) + ATP = AMP + diphosphate + NAD(+) + H(+)</text>
        <dbReference type="Rhea" id="RHEA:21188"/>
        <dbReference type="ChEBI" id="CHEBI:15378"/>
        <dbReference type="ChEBI" id="CHEBI:28938"/>
        <dbReference type="ChEBI" id="CHEBI:30616"/>
        <dbReference type="ChEBI" id="CHEBI:33019"/>
        <dbReference type="ChEBI" id="CHEBI:57540"/>
        <dbReference type="ChEBI" id="CHEBI:58437"/>
        <dbReference type="ChEBI" id="CHEBI:456215"/>
        <dbReference type="EC" id="6.3.1.5"/>
    </reaction>
</comment>
<dbReference type="PATRIC" id="fig|216946.3.peg.836"/>
<evidence type="ECO:0000256" key="8">
    <source>
        <dbReference type="HAMAP-Rule" id="MF_00193"/>
    </source>
</evidence>
<protein>
    <recommendedName>
        <fullName evidence="8 10">NH(3)-dependent NAD(+) synthetase</fullName>
        <ecNumber evidence="8 10">6.3.1.5</ecNumber>
    </recommendedName>
</protein>
<gene>
    <name evidence="8 12" type="primary">nadE</name>
    <name evidence="12" type="ORF">STURON_00807</name>
</gene>
<dbReference type="GO" id="GO:0005737">
    <property type="term" value="C:cytoplasm"/>
    <property type="evidence" value="ECO:0007669"/>
    <property type="project" value="InterPro"/>
</dbReference>
<feature type="domain" description="NAD/GMP synthase" evidence="11">
    <location>
        <begin position="10"/>
        <end position="238"/>
    </location>
</feature>
<feature type="binding site" evidence="8">
    <location>
        <position position="137"/>
    </location>
    <ligand>
        <name>ATP</name>
        <dbReference type="ChEBI" id="CHEBI:30616"/>
    </ligand>
</feature>
<dbReference type="InterPro" id="IPR022926">
    <property type="entry name" value="NH(3)-dep_NAD(+)_synth"/>
</dbReference>
<keyword evidence="13" id="KW-1185">Reference proteome</keyword>
<evidence type="ECO:0000313" key="13">
    <source>
        <dbReference type="Proteomes" id="UP000067243"/>
    </source>
</evidence>
<feature type="binding site" evidence="8">
    <location>
        <position position="142"/>
    </location>
    <ligand>
        <name>Mg(2+)</name>
        <dbReference type="ChEBI" id="CHEBI:18420"/>
    </ligand>
</feature>
<comment type="subunit">
    <text evidence="8">Homodimer.</text>
</comment>
<dbReference type="Gene3D" id="3.40.50.620">
    <property type="entry name" value="HUPs"/>
    <property type="match status" value="1"/>
</dbReference>
<evidence type="ECO:0000259" key="11">
    <source>
        <dbReference type="Pfam" id="PF02540"/>
    </source>
</evidence>
<keyword evidence="3 8" id="KW-0479">Metal-binding</keyword>
<dbReference type="InterPro" id="IPR014729">
    <property type="entry name" value="Rossmann-like_a/b/a_fold"/>
</dbReference>
<organism evidence="12 13">
    <name type="scientific">Spiroplasma turonicum</name>
    <dbReference type="NCBI Taxonomy" id="216946"/>
    <lineage>
        <taxon>Bacteria</taxon>
        <taxon>Bacillati</taxon>
        <taxon>Mycoplasmatota</taxon>
        <taxon>Mollicutes</taxon>
        <taxon>Entomoplasmatales</taxon>
        <taxon>Spiroplasmataceae</taxon>
        <taxon>Spiroplasma</taxon>
    </lineage>
</organism>
<dbReference type="GO" id="GO:0009435">
    <property type="term" value="P:NAD+ biosynthetic process"/>
    <property type="evidence" value="ECO:0007669"/>
    <property type="project" value="UniProtKB-UniRule"/>
</dbReference>
<evidence type="ECO:0000256" key="4">
    <source>
        <dbReference type="ARBA" id="ARBA00022741"/>
    </source>
</evidence>
<dbReference type="GO" id="GO:0005524">
    <property type="term" value="F:ATP binding"/>
    <property type="evidence" value="ECO:0007669"/>
    <property type="project" value="UniProtKB-UniRule"/>
</dbReference>
<dbReference type="InterPro" id="IPR003694">
    <property type="entry name" value="NAD_synthase"/>
</dbReference>
<accession>A0A0K1P6X9</accession>
<dbReference type="GO" id="GO:0004359">
    <property type="term" value="F:glutaminase activity"/>
    <property type="evidence" value="ECO:0007669"/>
    <property type="project" value="InterPro"/>
</dbReference>
<comment type="similarity">
    <text evidence="1 8 9">Belongs to the NAD synthetase family.</text>
</comment>
<dbReference type="EC" id="6.3.1.5" evidence="8 10"/>
<dbReference type="Pfam" id="PF02540">
    <property type="entry name" value="NAD_synthase"/>
    <property type="match status" value="1"/>
</dbReference>
<dbReference type="RefSeq" id="WP_075048628.1">
    <property type="nucleotide sequence ID" value="NZ_CP012328.1"/>
</dbReference>
<evidence type="ECO:0000256" key="5">
    <source>
        <dbReference type="ARBA" id="ARBA00022840"/>
    </source>
</evidence>
<dbReference type="EMBL" id="CP012328">
    <property type="protein sequence ID" value="AKU80053.1"/>
    <property type="molecule type" value="Genomic_DNA"/>
</dbReference>
<evidence type="ECO:0000313" key="12">
    <source>
        <dbReference type="EMBL" id="AKU80053.1"/>
    </source>
</evidence>
<dbReference type="GO" id="GO:0008795">
    <property type="term" value="F:NAD+ synthase activity"/>
    <property type="evidence" value="ECO:0007669"/>
    <property type="project" value="UniProtKB-UniRule"/>
</dbReference>
<comment type="function">
    <text evidence="8">Catalyzes the ATP-dependent amidation of deamido-NAD to form NAD. Uses ammonia as a nitrogen source.</text>
</comment>
<reference evidence="12 13" key="1">
    <citation type="journal article" date="2015" name="Genome Announc.">
        <title>Complete Genome Sequence of Spiroplasma turonicum Strain Tab4cT, a Parasite of a Horse Fly, Haematopota sp. (Diptera: Tabanidae).</title>
        <authorList>
            <person name="Davis R.E."/>
            <person name="Shao J."/>
            <person name="Zhao Y."/>
            <person name="Gasparich G.E."/>
            <person name="Gaynor B.J."/>
            <person name="Donofrio N."/>
        </authorList>
    </citation>
    <scope>NUCLEOTIDE SEQUENCE [LARGE SCALE GENOMIC DNA]</scope>
    <source>
        <strain evidence="12 13">Tab4c</strain>
    </source>
</reference>
<dbReference type="KEGG" id="stur:STURON_00807"/>
<dbReference type="PANTHER" id="PTHR23090">
    <property type="entry name" value="NH 3 /GLUTAMINE-DEPENDENT NAD + SYNTHETASE"/>
    <property type="match status" value="1"/>
</dbReference>
<feature type="binding site" description="in other chain" evidence="8">
    <location>
        <position position="150"/>
    </location>
    <ligand>
        <name>deamido-NAD(+)</name>
        <dbReference type="ChEBI" id="CHEBI:58437"/>
        <note>ligand shared between two neighboring subunits</note>
    </ligand>
</feature>
<dbReference type="SUPFAM" id="SSF52402">
    <property type="entry name" value="Adenine nucleotide alpha hydrolases-like"/>
    <property type="match status" value="1"/>
</dbReference>
<feature type="binding site" evidence="8">
    <location>
        <position position="166"/>
    </location>
    <ligand>
        <name>ATP</name>
        <dbReference type="ChEBI" id="CHEBI:30616"/>
    </ligand>
</feature>